<name>A0ABW3N2V9_9FLAO</name>
<evidence type="ECO:0000313" key="1">
    <source>
        <dbReference type="EMBL" id="MFD1062058.1"/>
    </source>
</evidence>
<dbReference type="Proteomes" id="UP001597013">
    <property type="component" value="Unassembled WGS sequence"/>
</dbReference>
<reference evidence="2" key="1">
    <citation type="journal article" date="2019" name="Int. J. Syst. Evol. Microbiol.">
        <title>The Global Catalogue of Microorganisms (GCM) 10K type strain sequencing project: providing services to taxonomists for standard genome sequencing and annotation.</title>
        <authorList>
            <consortium name="The Broad Institute Genomics Platform"/>
            <consortium name="The Broad Institute Genome Sequencing Center for Infectious Disease"/>
            <person name="Wu L."/>
            <person name="Ma J."/>
        </authorList>
    </citation>
    <scope>NUCLEOTIDE SEQUENCE [LARGE SCALE GENOMIC DNA]</scope>
    <source>
        <strain evidence="2">CCUG 62215</strain>
    </source>
</reference>
<comment type="caution">
    <text evidence="1">The sequence shown here is derived from an EMBL/GenBank/DDBJ whole genome shotgun (WGS) entry which is preliminary data.</text>
</comment>
<keyword evidence="2" id="KW-1185">Reference proteome</keyword>
<gene>
    <name evidence="1" type="ORF">ACFQ1Q_02270</name>
</gene>
<dbReference type="EMBL" id="JBHTJL010000008">
    <property type="protein sequence ID" value="MFD1062058.1"/>
    <property type="molecule type" value="Genomic_DNA"/>
</dbReference>
<organism evidence="1 2">
    <name type="scientific">Winogradskyella litorisediminis</name>
    <dbReference type="NCBI Taxonomy" id="1156618"/>
    <lineage>
        <taxon>Bacteria</taxon>
        <taxon>Pseudomonadati</taxon>
        <taxon>Bacteroidota</taxon>
        <taxon>Flavobacteriia</taxon>
        <taxon>Flavobacteriales</taxon>
        <taxon>Flavobacteriaceae</taxon>
        <taxon>Winogradskyella</taxon>
    </lineage>
</organism>
<accession>A0ABW3N2V9</accession>
<proteinExistence type="predicted"/>
<evidence type="ECO:0000313" key="2">
    <source>
        <dbReference type="Proteomes" id="UP001597013"/>
    </source>
</evidence>
<sequence>MIKTNYKSKIGKEFTHSLGSKRISELLSGIVIYDKLSISFDKSEGGRMGLFVPGFNLRYLKGNSKELLEFRTIVAGIYSTVTDKWFINLKPVPVSENKIIKSFLIEIGIPILRKWFESEKPESWYSGHRYFQIGINQSLTEYCILETQNDLVIDKKTVKITVPNNV</sequence>
<dbReference type="RefSeq" id="WP_386127564.1">
    <property type="nucleotide sequence ID" value="NZ_JBHTJL010000008.1"/>
</dbReference>
<protein>
    <submittedName>
        <fullName evidence="1">Uncharacterized protein</fullName>
    </submittedName>
</protein>